<dbReference type="AlphaFoldDB" id="A0A366HSZ0"/>
<dbReference type="InterPro" id="IPR026405">
    <property type="entry name" value="Chlam/Ver/Plancto_rRNA"/>
</dbReference>
<feature type="region of interest" description="Disordered" evidence="1">
    <location>
        <begin position="1"/>
        <end position="52"/>
    </location>
</feature>
<dbReference type="OrthoDB" id="9804604at2"/>
<proteinExistence type="predicted"/>
<evidence type="ECO:0000313" key="2">
    <source>
        <dbReference type="EMBL" id="RBP47393.1"/>
    </source>
</evidence>
<keyword evidence="3" id="KW-1185">Reference proteome</keyword>
<dbReference type="Proteomes" id="UP000253426">
    <property type="component" value="Unassembled WGS sequence"/>
</dbReference>
<evidence type="ECO:0000313" key="3">
    <source>
        <dbReference type="Proteomes" id="UP000253426"/>
    </source>
</evidence>
<protein>
    <submittedName>
        <fullName evidence="2">Small basic protein (TIGR04137 family)</fullName>
    </submittedName>
</protein>
<accession>A0A366HSZ0</accession>
<organism evidence="2 3">
    <name type="scientific">Roseimicrobium gellanilyticum</name>
    <dbReference type="NCBI Taxonomy" id="748857"/>
    <lineage>
        <taxon>Bacteria</taxon>
        <taxon>Pseudomonadati</taxon>
        <taxon>Verrucomicrobiota</taxon>
        <taxon>Verrucomicrobiia</taxon>
        <taxon>Verrucomicrobiales</taxon>
        <taxon>Verrucomicrobiaceae</taxon>
        <taxon>Roseimicrobium</taxon>
    </lineage>
</organism>
<name>A0A366HSZ0_9BACT</name>
<reference evidence="2 3" key="1">
    <citation type="submission" date="2018-06" db="EMBL/GenBank/DDBJ databases">
        <title>Genomic Encyclopedia of Type Strains, Phase IV (KMG-IV): sequencing the most valuable type-strain genomes for metagenomic binning, comparative biology and taxonomic classification.</title>
        <authorList>
            <person name="Goeker M."/>
        </authorList>
    </citation>
    <scope>NUCLEOTIDE SEQUENCE [LARGE SCALE GENOMIC DNA]</scope>
    <source>
        <strain evidence="2 3">DSM 25532</strain>
    </source>
</reference>
<gene>
    <name evidence="2" type="ORF">DES53_101190</name>
</gene>
<evidence type="ECO:0000256" key="1">
    <source>
        <dbReference type="SAM" id="MobiDB-lite"/>
    </source>
</evidence>
<dbReference type="RefSeq" id="WP_113956333.1">
    <property type="nucleotide sequence ID" value="NZ_QNRR01000001.1"/>
</dbReference>
<dbReference type="EMBL" id="QNRR01000001">
    <property type="protein sequence ID" value="RBP47393.1"/>
    <property type="molecule type" value="Genomic_DNA"/>
</dbReference>
<comment type="caution">
    <text evidence="2">The sequence shown here is derived from an EMBL/GenBank/DDBJ whole genome shotgun (WGS) entry which is preliminary data.</text>
</comment>
<sequence length="52" mass="5866">MSQHRSLKSKGGSVGTKRSVLKRGERVKLMKARGQWKEGRSPYNLPKTKPEA</sequence>
<dbReference type="NCBIfam" id="TIGR04137">
    <property type="entry name" value="Chlam_Ver_rRNA"/>
    <property type="match status" value="1"/>
</dbReference>